<keyword evidence="2" id="KW-1185">Reference proteome</keyword>
<gene>
    <name evidence="1" type="ORF">PIB30_011489</name>
</gene>
<organism evidence="1 2">
    <name type="scientific">Stylosanthes scabra</name>
    <dbReference type="NCBI Taxonomy" id="79078"/>
    <lineage>
        <taxon>Eukaryota</taxon>
        <taxon>Viridiplantae</taxon>
        <taxon>Streptophyta</taxon>
        <taxon>Embryophyta</taxon>
        <taxon>Tracheophyta</taxon>
        <taxon>Spermatophyta</taxon>
        <taxon>Magnoliopsida</taxon>
        <taxon>eudicotyledons</taxon>
        <taxon>Gunneridae</taxon>
        <taxon>Pentapetalae</taxon>
        <taxon>rosids</taxon>
        <taxon>fabids</taxon>
        <taxon>Fabales</taxon>
        <taxon>Fabaceae</taxon>
        <taxon>Papilionoideae</taxon>
        <taxon>50 kb inversion clade</taxon>
        <taxon>dalbergioids sensu lato</taxon>
        <taxon>Dalbergieae</taxon>
        <taxon>Pterocarpus clade</taxon>
        <taxon>Stylosanthes</taxon>
    </lineage>
</organism>
<evidence type="ECO:0000313" key="1">
    <source>
        <dbReference type="EMBL" id="MED6131638.1"/>
    </source>
</evidence>
<proteinExistence type="predicted"/>
<reference evidence="1 2" key="1">
    <citation type="journal article" date="2023" name="Plants (Basel)">
        <title>Bridging the Gap: Combining Genomics and Transcriptomics Approaches to Understand Stylosanthes scabra, an Orphan Legume from the Brazilian Caatinga.</title>
        <authorList>
            <person name="Ferreira-Neto J.R.C."/>
            <person name="da Silva M.D."/>
            <person name="Binneck E."/>
            <person name="de Melo N.F."/>
            <person name="da Silva R.H."/>
            <person name="de Melo A.L.T.M."/>
            <person name="Pandolfi V."/>
            <person name="Bustamante F.O."/>
            <person name="Brasileiro-Vidal A.C."/>
            <person name="Benko-Iseppon A.M."/>
        </authorList>
    </citation>
    <scope>NUCLEOTIDE SEQUENCE [LARGE SCALE GENOMIC DNA]</scope>
    <source>
        <tissue evidence="1">Leaves</tissue>
    </source>
</reference>
<sequence length="129" mass="14963">MGWIHTSRRDIRLVQAGRIRLTYTTGKSTWSGEWCWADPHNKPRRYPGILNAYKYPTLHRFDISEHTILLCLNSIKTLSDLSVGVFCRFSPTPVSLEIHQLDSLRQPKLGADWAHLVMYLPWNNSVDLD</sequence>
<accession>A0ABU6S697</accession>
<name>A0ABU6S697_9FABA</name>
<dbReference type="EMBL" id="JASCZI010060443">
    <property type="protein sequence ID" value="MED6131638.1"/>
    <property type="molecule type" value="Genomic_DNA"/>
</dbReference>
<protein>
    <submittedName>
        <fullName evidence="1">Uncharacterized protein</fullName>
    </submittedName>
</protein>
<dbReference type="Proteomes" id="UP001341840">
    <property type="component" value="Unassembled WGS sequence"/>
</dbReference>
<comment type="caution">
    <text evidence="1">The sequence shown here is derived from an EMBL/GenBank/DDBJ whole genome shotgun (WGS) entry which is preliminary data.</text>
</comment>
<evidence type="ECO:0000313" key="2">
    <source>
        <dbReference type="Proteomes" id="UP001341840"/>
    </source>
</evidence>